<feature type="domain" description="Metallo-beta-lactamase" evidence="2">
    <location>
        <begin position="94"/>
        <end position="278"/>
    </location>
</feature>
<dbReference type="Pfam" id="PF00753">
    <property type="entry name" value="Lactamase_B"/>
    <property type="match status" value="1"/>
</dbReference>
<reference evidence="4" key="1">
    <citation type="submission" date="2018-09" db="EMBL/GenBank/DDBJ databases">
        <title>Acidovorax cavernicola nov. sp. isolated from Gruta de las Maravillas (Aracena, Spain).</title>
        <authorList>
            <person name="Jurado V."/>
            <person name="Gutierrez-Patricio S."/>
            <person name="Gonzalez-Pimentel J.L."/>
            <person name="Miller A.Z."/>
            <person name="Laiz L."/>
            <person name="Saiz-Jimenez C."/>
        </authorList>
    </citation>
    <scope>NUCLEOTIDE SEQUENCE [LARGE SCALE GENOMIC DNA]</scope>
    <source>
        <strain evidence="4">1011MAR3C25</strain>
    </source>
</reference>
<dbReference type="Gene3D" id="3.60.15.10">
    <property type="entry name" value="Ribonuclease Z/Hydroxyacylglutathione hydrolase-like"/>
    <property type="match status" value="1"/>
</dbReference>
<protein>
    <submittedName>
        <fullName evidence="3">Quinoprotein relay system zinc metallohydrolase 2</fullName>
    </submittedName>
</protein>
<keyword evidence="3" id="KW-0378">Hydrolase</keyword>
<organism evidence="3 4">
    <name type="scientific">Paracoccus onubensis</name>
    <dbReference type="NCBI Taxonomy" id="1675788"/>
    <lineage>
        <taxon>Bacteria</taxon>
        <taxon>Pseudomonadati</taxon>
        <taxon>Pseudomonadota</taxon>
        <taxon>Alphaproteobacteria</taxon>
        <taxon>Rhodobacterales</taxon>
        <taxon>Paracoccaceae</taxon>
        <taxon>Paracoccus</taxon>
    </lineage>
</organism>
<dbReference type="InterPro" id="IPR030829">
    <property type="entry name" value="SoxH-rel_PQQ_2"/>
</dbReference>
<gene>
    <name evidence="3" type="ORF">D3P04_20350</name>
</gene>
<dbReference type="PANTHER" id="PTHR42951:SF4">
    <property type="entry name" value="ACYL-COENZYME A THIOESTERASE MBLAC2"/>
    <property type="match status" value="1"/>
</dbReference>
<dbReference type="InterPro" id="IPR050855">
    <property type="entry name" value="NDM-1-like"/>
</dbReference>
<dbReference type="AlphaFoldDB" id="A0A418SMT3"/>
<comment type="similarity">
    <text evidence="1">Belongs to the metallo-beta-lactamase superfamily. Class-B beta-lactamase family.</text>
</comment>
<accession>A0A418SMT3</accession>
<dbReference type="OrthoDB" id="420651at2"/>
<dbReference type="SMART" id="SM00849">
    <property type="entry name" value="Lactamase_B"/>
    <property type="match status" value="1"/>
</dbReference>
<dbReference type="PANTHER" id="PTHR42951">
    <property type="entry name" value="METALLO-BETA-LACTAMASE DOMAIN-CONTAINING"/>
    <property type="match status" value="1"/>
</dbReference>
<sequence>MIHLILSACLAGSSGDCVPILLPEAESAVMAECESQAERVSRNWLKRHPDLLEEQVSCQSATSLPALPLRELAPGVHVYLGESVQMEESANGRIANLGVVIGEKSVAVIDSGVSRRQGQELFAAIRQLTDLPISHVILTHMHPDHVLGTSVFKEAGAEIVGHAALPAALEYRAQTYLDNLAELYPPQEVIGTEVILPDRQVADRDIIDLGGRELLLKAEGTAHTDNDLTVFDSKTETFFSGDLIFRDLTPVVDGSLNGWLEWLEAAPAPMPRRIVPGHGEVAESWKIAVTPQTEFLTMLRDSTRAAIADGLPMSDAVPVIAKSMQIIENKWNSFEETAARDATAAYKELEWE</sequence>
<name>A0A418SMT3_9RHOB</name>
<evidence type="ECO:0000259" key="2">
    <source>
        <dbReference type="SMART" id="SM00849"/>
    </source>
</evidence>
<comment type="caution">
    <text evidence="3">The sequence shown here is derived from an EMBL/GenBank/DDBJ whole genome shotgun (WGS) entry which is preliminary data.</text>
</comment>
<dbReference type="InterPro" id="IPR001279">
    <property type="entry name" value="Metallo-B-lactamas"/>
</dbReference>
<dbReference type="NCBIfam" id="TIGR04559">
    <property type="entry name" value="SoxH_rel_PQQ_2"/>
    <property type="match status" value="1"/>
</dbReference>
<dbReference type="GO" id="GO:0017001">
    <property type="term" value="P:antibiotic catabolic process"/>
    <property type="evidence" value="ECO:0007669"/>
    <property type="project" value="UniProtKB-ARBA"/>
</dbReference>
<evidence type="ECO:0000313" key="3">
    <source>
        <dbReference type="EMBL" id="RJE82263.1"/>
    </source>
</evidence>
<dbReference type="GO" id="GO:0016787">
    <property type="term" value="F:hydrolase activity"/>
    <property type="evidence" value="ECO:0007669"/>
    <property type="project" value="UniProtKB-KW"/>
</dbReference>
<proteinExistence type="inferred from homology"/>
<dbReference type="CDD" id="cd16282">
    <property type="entry name" value="metallo-hydrolase-like_MBL-fold"/>
    <property type="match status" value="1"/>
</dbReference>
<evidence type="ECO:0000313" key="4">
    <source>
        <dbReference type="Proteomes" id="UP000284202"/>
    </source>
</evidence>
<dbReference type="InterPro" id="IPR036866">
    <property type="entry name" value="RibonucZ/Hydroxyglut_hydro"/>
</dbReference>
<dbReference type="EMBL" id="QZCG01000017">
    <property type="protein sequence ID" value="RJE82263.1"/>
    <property type="molecule type" value="Genomic_DNA"/>
</dbReference>
<evidence type="ECO:0000256" key="1">
    <source>
        <dbReference type="ARBA" id="ARBA00005250"/>
    </source>
</evidence>
<dbReference type="Proteomes" id="UP000284202">
    <property type="component" value="Unassembled WGS sequence"/>
</dbReference>
<dbReference type="SUPFAM" id="SSF56281">
    <property type="entry name" value="Metallo-hydrolase/oxidoreductase"/>
    <property type="match status" value="1"/>
</dbReference>
<keyword evidence="4" id="KW-1185">Reference proteome</keyword>